<dbReference type="EMBL" id="JBANDC010000018">
    <property type="protein sequence ID" value="MEM4989877.1"/>
    <property type="molecule type" value="Genomic_DNA"/>
</dbReference>
<sequence length="199" mass="21238">MTSDFNFPIFAMSTAVILLTPGPTNTLLAAVGLERGARGALPLIACELFGYLIAISVWGAVLAPLQSSYPWVAILVRAASSLYLVYIAVMVWRTASVQATSGQRSIGSRALFVATLLNPKALLFSSAIFPIVASDNMQVYLTATALFSCLLIPIGIAWTMFGAALANGRLKFVDRVKLQRATALVLCAFSASIAWATFR</sequence>
<comment type="caution">
    <text evidence="7">The sequence shown here is derived from an EMBL/GenBank/DDBJ whole genome shotgun (WGS) entry which is preliminary data.</text>
</comment>
<gene>
    <name evidence="7" type="ORF">V8G57_20990</name>
</gene>
<evidence type="ECO:0000256" key="4">
    <source>
        <dbReference type="ARBA" id="ARBA00022989"/>
    </source>
</evidence>
<feature type="transmembrane region" description="Helical" evidence="6">
    <location>
        <begin position="110"/>
        <end position="133"/>
    </location>
</feature>
<evidence type="ECO:0000313" key="7">
    <source>
        <dbReference type="EMBL" id="MEM4989877.1"/>
    </source>
</evidence>
<dbReference type="Pfam" id="PF01810">
    <property type="entry name" value="LysE"/>
    <property type="match status" value="1"/>
</dbReference>
<keyword evidence="3 6" id="KW-0812">Transmembrane</keyword>
<evidence type="ECO:0000256" key="3">
    <source>
        <dbReference type="ARBA" id="ARBA00022692"/>
    </source>
</evidence>
<feature type="transmembrane region" description="Helical" evidence="6">
    <location>
        <begin position="178"/>
        <end position="198"/>
    </location>
</feature>
<evidence type="ECO:0000256" key="1">
    <source>
        <dbReference type="ARBA" id="ARBA00004651"/>
    </source>
</evidence>
<proteinExistence type="predicted"/>
<reference evidence="7 8" key="1">
    <citation type="submission" date="2024-02" db="EMBL/GenBank/DDBJ databases">
        <title>Draft genome sequence of Collimonas sp. strain H4R21, an effective mineral-weathering bacterial strain isolated from the beech rhizosphere.</title>
        <authorList>
            <person name="Morin E."/>
            <person name="Uroz S."/>
            <person name="Leveau J.H.J."/>
            <person name="Kumar R."/>
            <person name="Rey M.W."/>
            <person name="Pham J."/>
        </authorList>
    </citation>
    <scope>NUCLEOTIDE SEQUENCE [LARGE SCALE GENOMIC DNA]</scope>
    <source>
        <strain evidence="7 8">H4R21</strain>
    </source>
</reference>
<name>A0ABU9Q0U4_9BURK</name>
<organism evidence="7 8">
    <name type="scientific">Collimonas rhizosphaerae</name>
    <dbReference type="NCBI Taxonomy" id="3126357"/>
    <lineage>
        <taxon>Bacteria</taxon>
        <taxon>Pseudomonadati</taxon>
        <taxon>Pseudomonadota</taxon>
        <taxon>Betaproteobacteria</taxon>
        <taxon>Burkholderiales</taxon>
        <taxon>Oxalobacteraceae</taxon>
        <taxon>Collimonas</taxon>
    </lineage>
</organism>
<evidence type="ECO:0000256" key="6">
    <source>
        <dbReference type="SAM" id="Phobius"/>
    </source>
</evidence>
<feature type="transmembrane region" description="Helical" evidence="6">
    <location>
        <begin position="40"/>
        <end position="63"/>
    </location>
</feature>
<dbReference type="InterPro" id="IPR001123">
    <property type="entry name" value="LeuE-type"/>
</dbReference>
<dbReference type="Proteomes" id="UP001495910">
    <property type="component" value="Unassembled WGS sequence"/>
</dbReference>
<dbReference type="PANTHER" id="PTHR30086:SF20">
    <property type="entry name" value="ARGININE EXPORTER PROTEIN ARGO-RELATED"/>
    <property type="match status" value="1"/>
</dbReference>
<evidence type="ECO:0000313" key="8">
    <source>
        <dbReference type="Proteomes" id="UP001495910"/>
    </source>
</evidence>
<protein>
    <submittedName>
        <fullName evidence="7">LysE family transporter</fullName>
    </submittedName>
</protein>
<comment type="subcellular location">
    <subcellularLocation>
        <location evidence="1">Cell membrane</location>
        <topology evidence="1">Multi-pass membrane protein</topology>
    </subcellularLocation>
</comment>
<keyword evidence="2" id="KW-1003">Cell membrane</keyword>
<feature type="transmembrane region" description="Helical" evidence="6">
    <location>
        <begin position="69"/>
        <end position="89"/>
    </location>
</feature>
<evidence type="ECO:0000256" key="2">
    <source>
        <dbReference type="ARBA" id="ARBA00022475"/>
    </source>
</evidence>
<keyword evidence="5 6" id="KW-0472">Membrane</keyword>
<feature type="transmembrane region" description="Helical" evidence="6">
    <location>
        <begin position="139"/>
        <end position="166"/>
    </location>
</feature>
<accession>A0ABU9Q0U4</accession>
<evidence type="ECO:0000256" key="5">
    <source>
        <dbReference type="ARBA" id="ARBA00023136"/>
    </source>
</evidence>
<feature type="transmembrane region" description="Helical" evidence="6">
    <location>
        <begin position="6"/>
        <end position="28"/>
    </location>
</feature>
<keyword evidence="8" id="KW-1185">Reference proteome</keyword>
<keyword evidence="4 6" id="KW-1133">Transmembrane helix</keyword>
<dbReference type="PANTHER" id="PTHR30086">
    <property type="entry name" value="ARGININE EXPORTER PROTEIN ARGO"/>
    <property type="match status" value="1"/>
</dbReference>